<dbReference type="Pfam" id="PF02944">
    <property type="entry name" value="BESS"/>
    <property type="match status" value="1"/>
</dbReference>
<dbReference type="PANTHER" id="PTHR12243:SF67">
    <property type="entry name" value="COREPRESSOR OF PANGOLIN, ISOFORM A-RELATED"/>
    <property type="match status" value="1"/>
</dbReference>
<evidence type="ECO:0000256" key="1">
    <source>
        <dbReference type="PROSITE-ProRule" id="PRU00371"/>
    </source>
</evidence>
<comment type="caution">
    <text evidence="3">The sequence shown here is derived from an EMBL/GenBank/DDBJ whole genome shotgun (WGS) entry which is preliminary data.</text>
</comment>
<dbReference type="Pfam" id="PF10545">
    <property type="entry name" value="MADF_DNA_bdg"/>
    <property type="match status" value="1"/>
</dbReference>
<accession>A0A835GMG7</accession>
<dbReference type="PROSITE" id="PS51031">
    <property type="entry name" value="BESS"/>
    <property type="match status" value="1"/>
</dbReference>
<keyword evidence="4" id="KW-1185">Reference proteome</keyword>
<dbReference type="InterPro" id="IPR006578">
    <property type="entry name" value="MADF-dom"/>
</dbReference>
<evidence type="ECO:0000259" key="2">
    <source>
        <dbReference type="PROSITE" id="PS51031"/>
    </source>
</evidence>
<dbReference type="PANTHER" id="PTHR12243">
    <property type="entry name" value="MADF DOMAIN TRANSCRIPTION FACTOR"/>
    <property type="match status" value="1"/>
</dbReference>
<reference evidence="3" key="1">
    <citation type="submission" date="2020-08" db="EMBL/GenBank/DDBJ databases">
        <title>Spodoptera exigua strain:BAW_Kor-Di-RS1 Genome sequencing and assembly.</title>
        <authorList>
            <person name="Kim J."/>
            <person name="Nam H.Y."/>
            <person name="Kwon M."/>
            <person name="Choi J.H."/>
            <person name="Cho S.R."/>
            <person name="Kim G.-H."/>
        </authorList>
    </citation>
    <scope>NUCLEOTIDE SEQUENCE</scope>
    <source>
        <strain evidence="3">BAW_Kor-Di-RS1</strain>
        <tissue evidence="3">Whole-body</tissue>
    </source>
</reference>
<dbReference type="GO" id="GO:0005634">
    <property type="term" value="C:nucleus"/>
    <property type="evidence" value="ECO:0007669"/>
    <property type="project" value="UniProtKB-SubCell"/>
</dbReference>
<sequence length="187" mass="21990">NFIKHKWRNLRDQFLRESKKVKVPFDNPTKPYIEYYRGKWIYFEKMLFLRKALPTNITLVDCDYPEELEVYDDSIVKEEGEEFEENTLLANNMFSVDHSNFNGSTPIHSLCINSVVSEKSKRQSVDGYSSSNDQNEIDDDLHFLKSLVPFLKKLPPIRKLLVRNEIQNLLIRETLCDKCKGNTSDMC</sequence>
<name>A0A835GMG7_SPOEX</name>
<protein>
    <recommendedName>
        <fullName evidence="2">BESS domain-containing protein</fullName>
    </recommendedName>
</protein>
<dbReference type="Proteomes" id="UP000648187">
    <property type="component" value="Unassembled WGS sequence"/>
</dbReference>
<feature type="non-terminal residue" evidence="3">
    <location>
        <position position="187"/>
    </location>
</feature>
<keyword evidence="1" id="KW-0539">Nucleus</keyword>
<dbReference type="GO" id="GO:0003677">
    <property type="term" value="F:DNA binding"/>
    <property type="evidence" value="ECO:0007669"/>
    <property type="project" value="InterPro"/>
</dbReference>
<evidence type="ECO:0000313" key="3">
    <source>
        <dbReference type="EMBL" id="KAF9419950.1"/>
    </source>
</evidence>
<comment type="subcellular location">
    <subcellularLocation>
        <location evidence="1">Nucleus</location>
    </subcellularLocation>
</comment>
<dbReference type="EMBL" id="JACKWZ010000037">
    <property type="protein sequence ID" value="KAF9419950.1"/>
    <property type="molecule type" value="Genomic_DNA"/>
</dbReference>
<gene>
    <name evidence="3" type="ORF">HW555_003662</name>
</gene>
<dbReference type="InterPro" id="IPR004210">
    <property type="entry name" value="BESS_motif"/>
</dbReference>
<proteinExistence type="predicted"/>
<dbReference type="AlphaFoldDB" id="A0A835GMG7"/>
<feature type="domain" description="BESS" evidence="2">
    <location>
        <begin position="137"/>
        <end position="176"/>
    </location>
</feature>
<organism evidence="3 4">
    <name type="scientific">Spodoptera exigua</name>
    <name type="common">Beet armyworm</name>
    <name type="synonym">Noctua fulgens</name>
    <dbReference type="NCBI Taxonomy" id="7107"/>
    <lineage>
        <taxon>Eukaryota</taxon>
        <taxon>Metazoa</taxon>
        <taxon>Ecdysozoa</taxon>
        <taxon>Arthropoda</taxon>
        <taxon>Hexapoda</taxon>
        <taxon>Insecta</taxon>
        <taxon>Pterygota</taxon>
        <taxon>Neoptera</taxon>
        <taxon>Endopterygota</taxon>
        <taxon>Lepidoptera</taxon>
        <taxon>Glossata</taxon>
        <taxon>Ditrysia</taxon>
        <taxon>Noctuoidea</taxon>
        <taxon>Noctuidae</taxon>
        <taxon>Amphipyrinae</taxon>
        <taxon>Spodoptera</taxon>
    </lineage>
</organism>
<evidence type="ECO:0000313" key="4">
    <source>
        <dbReference type="Proteomes" id="UP000648187"/>
    </source>
</evidence>
<dbReference type="InterPro" id="IPR039353">
    <property type="entry name" value="TF_Adf1"/>
</dbReference>